<evidence type="ECO:0000313" key="2">
    <source>
        <dbReference type="Proteomes" id="UP000045824"/>
    </source>
</evidence>
<name>A0A0T9KZ20_YERKR</name>
<dbReference type="AlphaFoldDB" id="A0A0T9KZ20"/>
<gene>
    <name evidence="1" type="ORF">ERS008491_01270</name>
</gene>
<organism evidence="1 2">
    <name type="scientific">Yersinia kristensenii</name>
    <dbReference type="NCBI Taxonomy" id="28152"/>
    <lineage>
        <taxon>Bacteria</taxon>
        <taxon>Pseudomonadati</taxon>
        <taxon>Pseudomonadota</taxon>
        <taxon>Gammaproteobacteria</taxon>
        <taxon>Enterobacterales</taxon>
        <taxon>Yersiniaceae</taxon>
        <taxon>Yersinia</taxon>
    </lineage>
</organism>
<reference evidence="1 2" key="1">
    <citation type="submission" date="2015-03" db="EMBL/GenBank/DDBJ databases">
        <authorList>
            <person name="Murphy D."/>
        </authorList>
    </citation>
    <scope>NUCLEOTIDE SEQUENCE [LARGE SCALE GENOMIC DNA]</scope>
    <source>
        <strain evidence="1 2">FCF326</strain>
    </source>
</reference>
<evidence type="ECO:0000313" key="1">
    <source>
        <dbReference type="EMBL" id="CNE43080.1"/>
    </source>
</evidence>
<dbReference type="Proteomes" id="UP000045824">
    <property type="component" value="Unassembled WGS sequence"/>
</dbReference>
<protein>
    <submittedName>
        <fullName evidence="1">Uncharacterized protein</fullName>
    </submittedName>
</protein>
<accession>A0A0T9KZ20</accession>
<dbReference type="RefSeq" id="WP_050118744.1">
    <property type="nucleotide sequence ID" value="NZ_CAWMAB010000003.1"/>
</dbReference>
<dbReference type="EMBL" id="CPYI01000003">
    <property type="protein sequence ID" value="CNE43080.1"/>
    <property type="molecule type" value="Genomic_DNA"/>
</dbReference>
<proteinExistence type="predicted"/>
<sequence length="274" mass="31174">MNFSEKKQKEFSKSAVVTLFETNHDKAVLFFDELKDNKNFIVDADYKINDESHIRIRDISYVGAAVFAHITFYNPKAKVSVTPKAEDKAKDLFDIDNFDNCHLFLCVSGNYIRAIFQLSVTWPITRLDRFFKTLKMSPKITHVIDKTVIKKIKDEGFKELHLQTTVHATDLPIVNTPLHSLIAKEPKVGEEGLSGELVLKSKANPRLAAEIEKNPGDIAKDLSEDFYIITKGGSKIKGDDVKVNKVYFTRPYGTRTVKPEYAFEILTHFSQNVV</sequence>